<dbReference type="EMBL" id="KP082897">
    <property type="protein sequence ID" value="AKW47189.1"/>
    <property type="molecule type" value="mRNA"/>
</dbReference>
<dbReference type="InterPro" id="IPR036682">
    <property type="entry name" value="OS_D_A10/PebIII_sf"/>
</dbReference>
<dbReference type="SUPFAM" id="SSF100910">
    <property type="entry name" value="Chemosensory protein Csp2"/>
    <property type="match status" value="1"/>
</dbReference>
<dbReference type="Pfam" id="PF03392">
    <property type="entry name" value="OS-D"/>
    <property type="match status" value="1"/>
</dbReference>
<dbReference type="PANTHER" id="PTHR11257:SF12">
    <property type="entry name" value="EJACULATORY BULB-SPECIFIC PROTEIN 3-RELATED"/>
    <property type="match status" value="1"/>
</dbReference>
<sequence>MFKLLSISFVIIAVVFAADEKYTTKYDNINIKDILESDRLLNNYVKCLKGIGKCTPDGSELKRVLPEALETGCEKCHENQKEGAKEVITYLINKKPELWSELKEQYDPTGVYTAKYKKEYEEIVEKKD</sequence>
<feature type="chain" id="PRO_5006587790" evidence="1">
    <location>
        <begin position="18"/>
        <end position="128"/>
    </location>
</feature>
<evidence type="ECO:0000313" key="2">
    <source>
        <dbReference type="EMBL" id="AKW47189.1"/>
    </source>
</evidence>
<proteinExistence type="evidence at transcript level"/>
<dbReference type="InterPro" id="IPR005055">
    <property type="entry name" value="A10/PebIII"/>
</dbReference>
<keyword evidence="1" id="KW-0732">Signal</keyword>
<reference evidence="2" key="1">
    <citation type="submission" date="2014-10" db="EMBL/GenBank/DDBJ databases">
        <title>Identification and comparison of genes expressed in the antennae of Chrysopa pallens and Chrysoperla sinica.</title>
        <authorList>
            <person name="Li Z."/>
        </authorList>
    </citation>
    <scope>NUCLEOTIDE SEQUENCE</scope>
</reference>
<evidence type="ECO:0000256" key="1">
    <source>
        <dbReference type="SAM" id="SignalP"/>
    </source>
</evidence>
<organism evidence="2">
    <name type="scientific">Chrysopa pallens</name>
    <name type="common">Green lacewing</name>
    <name type="synonym">Hemerobius pallens</name>
    <dbReference type="NCBI Taxonomy" id="417485"/>
    <lineage>
        <taxon>Eukaryota</taxon>
        <taxon>Metazoa</taxon>
        <taxon>Ecdysozoa</taxon>
        <taxon>Arthropoda</taxon>
        <taxon>Hexapoda</taxon>
        <taxon>Insecta</taxon>
        <taxon>Pterygota</taxon>
        <taxon>Neoptera</taxon>
        <taxon>Endopterygota</taxon>
        <taxon>Neuroptera</taxon>
        <taxon>Hemerobiiformia</taxon>
        <taxon>Chrysopidae</taxon>
        <taxon>Chrysopinae</taxon>
        <taxon>Chrysopa</taxon>
    </lineage>
</organism>
<dbReference type="PANTHER" id="PTHR11257">
    <property type="entry name" value="CHEMOSENSORY PROTEIN-RELATED"/>
    <property type="match status" value="1"/>
</dbReference>
<dbReference type="Gene3D" id="1.10.2080.10">
    <property type="entry name" value="Insect odorant-binding protein A10/Ejaculatory bulb-specific protein 3"/>
    <property type="match status" value="1"/>
</dbReference>
<feature type="signal peptide" evidence="1">
    <location>
        <begin position="1"/>
        <end position="17"/>
    </location>
</feature>
<protein>
    <submittedName>
        <fullName evidence="2">Chemosensory protein 16</fullName>
    </submittedName>
</protein>
<accession>A0A0R8P5H9</accession>
<name>A0A0R8P5H9_CHRPA</name>
<dbReference type="AlphaFoldDB" id="A0A0R8P5H9"/>